<gene>
    <name evidence="2" type="ORF">T440DRAFT_368225</name>
</gene>
<proteinExistence type="predicted"/>
<feature type="non-terminal residue" evidence="2">
    <location>
        <position position="1"/>
    </location>
</feature>
<dbReference type="Pfam" id="PF06985">
    <property type="entry name" value="HET"/>
    <property type="match status" value="1"/>
</dbReference>
<dbReference type="EMBL" id="MU006310">
    <property type="protein sequence ID" value="KAF2849759.1"/>
    <property type="molecule type" value="Genomic_DNA"/>
</dbReference>
<keyword evidence="3" id="KW-1185">Reference proteome</keyword>
<dbReference type="OrthoDB" id="2157530at2759"/>
<dbReference type="AlphaFoldDB" id="A0A6A7B5W8"/>
<feature type="domain" description="Heterokaryon incompatibility" evidence="1">
    <location>
        <begin position="44"/>
        <end position="128"/>
    </location>
</feature>
<accession>A0A6A7B5W8</accession>
<reference evidence="2" key="1">
    <citation type="submission" date="2020-01" db="EMBL/GenBank/DDBJ databases">
        <authorList>
            <consortium name="DOE Joint Genome Institute"/>
            <person name="Haridas S."/>
            <person name="Albert R."/>
            <person name="Binder M."/>
            <person name="Bloem J."/>
            <person name="Labutti K."/>
            <person name="Salamov A."/>
            <person name="Andreopoulos B."/>
            <person name="Baker S.E."/>
            <person name="Barry K."/>
            <person name="Bills G."/>
            <person name="Bluhm B.H."/>
            <person name="Cannon C."/>
            <person name="Castanera R."/>
            <person name="Culley D.E."/>
            <person name="Daum C."/>
            <person name="Ezra D."/>
            <person name="Gonzalez J.B."/>
            <person name="Henrissat B."/>
            <person name="Kuo A."/>
            <person name="Liang C."/>
            <person name="Lipzen A."/>
            <person name="Lutzoni F."/>
            <person name="Magnuson J."/>
            <person name="Mondo S."/>
            <person name="Nolan M."/>
            <person name="Ohm R."/>
            <person name="Pangilinan J."/>
            <person name="Park H.-J."/>
            <person name="Ramirez L."/>
            <person name="Alfaro M."/>
            <person name="Sun H."/>
            <person name="Tritt A."/>
            <person name="Yoshinaga Y."/>
            <person name="Zwiers L.-H."/>
            <person name="Turgeon B.G."/>
            <person name="Goodwin S.B."/>
            <person name="Spatafora J.W."/>
            <person name="Crous P.W."/>
            <person name="Grigoriev I.V."/>
        </authorList>
    </citation>
    <scope>NUCLEOTIDE SEQUENCE</scope>
    <source>
        <strain evidence="2">IPT5</strain>
    </source>
</reference>
<organism evidence="2 3">
    <name type="scientific">Plenodomus tracheiphilus IPT5</name>
    <dbReference type="NCBI Taxonomy" id="1408161"/>
    <lineage>
        <taxon>Eukaryota</taxon>
        <taxon>Fungi</taxon>
        <taxon>Dikarya</taxon>
        <taxon>Ascomycota</taxon>
        <taxon>Pezizomycotina</taxon>
        <taxon>Dothideomycetes</taxon>
        <taxon>Pleosporomycetidae</taxon>
        <taxon>Pleosporales</taxon>
        <taxon>Pleosporineae</taxon>
        <taxon>Leptosphaeriaceae</taxon>
        <taxon>Plenodomus</taxon>
    </lineage>
</organism>
<evidence type="ECO:0000259" key="1">
    <source>
        <dbReference type="Pfam" id="PF06985"/>
    </source>
</evidence>
<protein>
    <recommendedName>
        <fullName evidence="1">Heterokaryon incompatibility domain-containing protein</fullName>
    </recommendedName>
</protein>
<dbReference type="Proteomes" id="UP000799423">
    <property type="component" value="Unassembled WGS sequence"/>
</dbReference>
<dbReference type="PANTHER" id="PTHR24148">
    <property type="entry name" value="ANKYRIN REPEAT DOMAIN-CONTAINING PROTEIN 39 HOMOLOG-RELATED"/>
    <property type="match status" value="1"/>
</dbReference>
<dbReference type="InterPro" id="IPR052895">
    <property type="entry name" value="HetReg/Transcr_Mod"/>
</dbReference>
<evidence type="ECO:0000313" key="2">
    <source>
        <dbReference type="EMBL" id="KAF2849759.1"/>
    </source>
</evidence>
<dbReference type="InterPro" id="IPR010730">
    <property type="entry name" value="HET"/>
</dbReference>
<sequence>FPYEPLGGPTSFRLLQILETPDGSTSIHLKITEFDRAHVSCPAYTALSYVWGNMRTLLPVHMNGRRVHITPNLHEALVHLRVVKPGPVYWWIDALCMNQQDTRERGHQVNQMRQIYSDAEEVVSWLGLGCGDTKKLF</sequence>
<evidence type="ECO:0000313" key="3">
    <source>
        <dbReference type="Proteomes" id="UP000799423"/>
    </source>
</evidence>
<dbReference type="PANTHER" id="PTHR24148:SF73">
    <property type="entry name" value="HET DOMAIN PROTEIN (AFU_ORTHOLOGUE AFUA_8G01020)"/>
    <property type="match status" value="1"/>
</dbReference>
<name>A0A6A7B5W8_9PLEO</name>
<feature type="non-terminal residue" evidence="2">
    <location>
        <position position="137"/>
    </location>
</feature>